<sequence>MNLKEYCKYLNISEPTIYNWKSDKPNLYKIVIEYKKEKIDNENNLSEILKYYNLLSEKEKEYYLSDIKARVLKKEIE</sequence>
<protein>
    <submittedName>
        <fullName evidence="1">Sensory box protein</fullName>
    </submittedName>
</protein>
<dbReference type="EMBL" id="FAVB01000001">
    <property type="protein sequence ID" value="CUU71475.1"/>
    <property type="molecule type" value="Genomic_DNA"/>
</dbReference>
<evidence type="ECO:0000313" key="2">
    <source>
        <dbReference type="Proteomes" id="UP000052237"/>
    </source>
</evidence>
<reference evidence="1 2" key="1">
    <citation type="submission" date="2015-11" db="EMBL/GenBank/DDBJ databases">
        <authorList>
            <consortium name="Pathogen Informatics"/>
        </authorList>
    </citation>
    <scope>NUCLEOTIDE SEQUENCE [LARGE SCALE GENOMIC DNA]</scope>
    <source>
        <strain evidence="1 2">006A-0059</strain>
    </source>
</reference>
<proteinExistence type="predicted"/>
<name>A0A0S4RDV0_CAMHY</name>
<dbReference type="Proteomes" id="UP000052237">
    <property type="component" value="Unassembled WGS sequence"/>
</dbReference>
<comment type="caution">
    <text evidence="1">The sequence shown here is derived from an EMBL/GenBank/DDBJ whole genome shotgun (WGS) entry which is preliminary data.</text>
</comment>
<accession>A0A0S4RDV0</accession>
<organism evidence="1 2">
    <name type="scientific">Campylobacter hyointestinalis subsp. hyointestinalis</name>
    <dbReference type="NCBI Taxonomy" id="91352"/>
    <lineage>
        <taxon>Bacteria</taxon>
        <taxon>Pseudomonadati</taxon>
        <taxon>Campylobacterota</taxon>
        <taxon>Epsilonproteobacteria</taxon>
        <taxon>Campylobacterales</taxon>
        <taxon>Campylobacteraceae</taxon>
        <taxon>Campylobacter</taxon>
    </lineage>
</organism>
<dbReference type="AlphaFoldDB" id="A0A0S4RDV0"/>
<keyword evidence="2" id="KW-1185">Reference proteome</keyword>
<dbReference type="GeneID" id="29474305"/>
<evidence type="ECO:0000313" key="1">
    <source>
        <dbReference type="EMBL" id="CUU71475.1"/>
    </source>
</evidence>
<dbReference type="RefSeq" id="WP_059427034.1">
    <property type="nucleotide sequence ID" value="NZ_FAUT01000001.1"/>
</dbReference>
<gene>
    <name evidence="1" type="ORF">ERS686654_00342</name>
</gene>